<dbReference type="Gene3D" id="4.10.860.20">
    <property type="entry name" value="Rabenosyn, Rab binding domain"/>
    <property type="match status" value="1"/>
</dbReference>
<name>A0AAN5CSM4_9BILA</name>
<organism evidence="7 8">
    <name type="scientific">Pristionchus mayeri</name>
    <dbReference type="NCBI Taxonomy" id="1317129"/>
    <lineage>
        <taxon>Eukaryota</taxon>
        <taxon>Metazoa</taxon>
        <taxon>Ecdysozoa</taxon>
        <taxon>Nematoda</taxon>
        <taxon>Chromadorea</taxon>
        <taxon>Rhabditida</taxon>
        <taxon>Rhabditina</taxon>
        <taxon>Diplogasteromorpha</taxon>
        <taxon>Diplogasteroidea</taxon>
        <taxon>Neodiplogasteridae</taxon>
        <taxon>Pristionchus</taxon>
    </lineage>
</organism>
<keyword evidence="8" id="KW-1185">Reference proteome</keyword>
<accession>A0AAN5CSM4</accession>
<gene>
    <name evidence="7" type="ORF">PMAYCL1PPCAC_19809</name>
</gene>
<feature type="domain" description="FYVE-type" evidence="6">
    <location>
        <begin position="183"/>
        <end position="217"/>
    </location>
</feature>
<keyword evidence="3" id="KW-0862">Zinc</keyword>
<evidence type="ECO:0000313" key="8">
    <source>
        <dbReference type="Proteomes" id="UP001328107"/>
    </source>
</evidence>
<feature type="region of interest" description="Disordered" evidence="5">
    <location>
        <begin position="463"/>
        <end position="531"/>
    </location>
</feature>
<dbReference type="InterPro" id="IPR052727">
    <property type="entry name" value="Rab4/Rab5_effector"/>
</dbReference>
<feature type="compositionally biased region" description="Basic and acidic residues" evidence="5">
    <location>
        <begin position="102"/>
        <end position="114"/>
    </location>
</feature>
<dbReference type="PANTHER" id="PTHR13510:SF44">
    <property type="entry name" value="RABENOSYN-5"/>
    <property type="match status" value="1"/>
</dbReference>
<dbReference type="InterPro" id="IPR036531">
    <property type="entry name" value="Rbsn_Rab-bd_sf"/>
</dbReference>
<dbReference type="Pfam" id="PF01363">
    <property type="entry name" value="FYVE"/>
    <property type="match status" value="1"/>
</dbReference>
<evidence type="ECO:0000256" key="3">
    <source>
        <dbReference type="ARBA" id="ARBA00022833"/>
    </source>
</evidence>
<keyword evidence="2 4" id="KW-0863">Zinc-finger</keyword>
<dbReference type="PROSITE" id="PS50178">
    <property type="entry name" value="ZF_FYVE"/>
    <property type="match status" value="1"/>
</dbReference>
<sequence>SGARPSMLDDDLSSSSVRQGYLCPFCYDDLGDFNALQAHVEVKHPEGGALEDSIDQIKKGILSHARKIKSQASILLESIPSTSGVPDGRSTSSLPLPSSGTSEKRSPPQPERRVQLAPKPVGRLGVRRSLIDMFRDDRDAHVHDSAVRTNMLIIRLDRLINECPADPSSRKAFERSIVPWTADSSVSVCASCAGKFSLTRRRHHCRLCGVIMCSTCSRFLSYLSARKLTNPALAAQMLAALSAANREESTPLASLEPVPLMPGQTGAKAAAEAMMGLAKKSSGQLMNLLKSAKETIDRTGDESPDGSVHSLQSQDAAEHLRVCPSCIGFLSRREAQMEGCSPPSFVSLYDQLRVLLTEVTNLFPSYARTAESLRNGETLYTLKDAENLQRKLMMKQKEIDMLSKKIADDFDENTVGKQDAMLRKRIRGSALIELQPVVSLPPLPKEEEYEKLKERRKAEVARQIAESRSRMEEAQRDARNKPLAASPSMPSMGGASGGTKREEKKGTEKEGLARSSSMLDGWTPEQRVATNPFIDEEEQDHPLVVQRMQVKSFLQQAADAGKVDDARILEENLRMIDEEILRLGIDTPRD</sequence>
<comment type="caution">
    <text evidence="7">The sequence shown here is derived from an EMBL/GenBank/DDBJ whole genome shotgun (WGS) entry which is preliminary data.</text>
</comment>
<feature type="compositionally biased region" description="Basic and acidic residues" evidence="5">
    <location>
        <begin position="463"/>
        <end position="480"/>
    </location>
</feature>
<dbReference type="InterPro" id="IPR013083">
    <property type="entry name" value="Znf_RING/FYVE/PHD"/>
</dbReference>
<protein>
    <recommendedName>
        <fullName evidence="6">FYVE-type domain-containing protein</fullName>
    </recommendedName>
</protein>
<feature type="compositionally biased region" description="Low complexity" evidence="5">
    <location>
        <begin position="484"/>
        <end position="493"/>
    </location>
</feature>
<feature type="compositionally biased region" description="Low complexity" evidence="5">
    <location>
        <begin position="88"/>
        <end position="101"/>
    </location>
</feature>
<dbReference type="Pfam" id="PF11464">
    <property type="entry name" value="Rbsn"/>
    <property type="match status" value="1"/>
</dbReference>
<evidence type="ECO:0000256" key="5">
    <source>
        <dbReference type="SAM" id="MobiDB-lite"/>
    </source>
</evidence>
<dbReference type="InterPro" id="IPR000306">
    <property type="entry name" value="Znf_FYVE"/>
</dbReference>
<dbReference type="InterPro" id="IPR011011">
    <property type="entry name" value="Znf_FYVE_PHD"/>
</dbReference>
<dbReference type="SUPFAM" id="SSF57903">
    <property type="entry name" value="FYVE/PHD zinc finger"/>
    <property type="match status" value="1"/>
</dbReference>
<feature type="region of interest" description="Disordered" evidence="5">
    <location>
        <begin position="79"/>
        <end position="119"/>
    </location>
</feature>
<dbReference type="InterPro" id="IPR017455">
    <property type="entry name" value="Znf_FYVE-rel"/>
</dbReference>
<dbReference type="AlphaFoldDB" id="A0AAN5CSM4"/>
<evidence type="ECO:0000256" key="4">
    <source>
        <dbReference type="PROSITE-ProRule" id="PRU00091"/>
    </source>
</evidence>
<proteinExistence type="predicted"/>
<dbReference type="GO" id="GO:0008270">
    <property type="term" value="F:zinc ion binding"/>
    <property type="evidence" value="ECO:0007669"/>
    <property type="project" value="UniProtKB-KW"/>
</dbReference>
<feature type="compositionally biased region" description="Basic and acidic residues" evidence="5">
    <location>
        <begin position="499"/>
        <end position="512"/>
    </location>
</feature>
<dbReference type="Gene3D" id="3.30.40.10">
    <property type="entry name" value="Zinc/RING finger domain, C3HC4 (zinc finger)"/>
    <property type="match status" value="1"/>
</dbReference>
<dbReference type="SUPFAM" id="SSF140125">
    <property type="entry name" value="Rabenosyn-5 Rab-binding domain-like"/>
    <property type="match status" value="1"/>
</dbReference>
<dbReference type="InterPro" id="IPR021565">
    <property type="entry name" value="Rbsn_Rab-bd"/>
</dbReference>
<evidence type="ECO:0000256" key="1">
    <source>
        <dbReference type="ARBA" id="ARBA00022723"/>
    </source>
</evidence>
<dbReference type="PANTHER" id="PTHR13510">
    <property type="entry name" value="FYVE-FINGER-CONTAINING RAB5 EFFECTOR PROTEIN RABENOSYN-5-RELATED"/>
    <property type="match status" value="1"/>
</dbReference>
<dbReference type="EMBL" id="BTRK01000004">
    <property type="protein sequence ID" value="GMR49614.1"/>
    <property type="molecule type" value="Genomic_DNA"/>
</dbReference>
<evidence type="ECO:0000259" key="6">
    <source>
        <dbReference type="PROSITE" id="PS50178"/>
    </source>
</evidence>
<keyword evidence="1" id="KW-0479">Metal-binding</keyword>
<feature type="non-terminal residue" evidence="7">
    <location>
        <position position="1"/>
    </location>
</feature>
<dbReference type="Proteomes" id="UP001328107">
    <property type="component" value="Unassembled WGS sequence"/>
</dbReference>
<evidence type="ECO:0000313" key="7">
    <source>
        <dbReference type="EMBL" id="GMR49614.1"/>
    </source>
</evidence>
<reference evidence="8" key="1">
    <citation type="submission" date="2022-10" db="EMBL/GenBank/DDBJ databases">
        <title>Genome assembly of Pristionchus species.</title>
        <authorList>
            <person name="Yoshida K."/>
            <person name="Sommer R.J."/>
        </authorList>
    </citation>
    <scope>NUCLEOTIDE SEQUENCE [LARGE SCALE GENOMIC DNA]</scope>
    <source>
        <strain evidence="8">RS5460</strain>
    </source>
</reference>
<evidence type="ECO:0000256" key="2">
    <source>
        <dbReference type="ARBA" id="ARBA00022771"/>
    </source>
</evidence>
<dbReference type="SMART" id="SM00064">
    <property type="entry name" value="FYVE"/>
    <property type="match status" value="1"/>
</dbReference>